<evidence type="ECO:0000313" key="4">
    <source>
        <dbReference type="EMBL" id="KNY29097.1"/>
    </source>
</evidence>
<accession>A0A0L6JUJ3</accession>
<dbReference type="OrthoDB" id="9811615at2"/>
<keyword evidence="4" id="KW-0346">Stress response</keyword>
<dbReference type="SUPFAM" id="SSF49764">
    <property type="entry name" value="HSP20-like chaperones"/>
    <property type="match status" value="1"/>
</dbReference>
<dbReference type="PATRIC" id="fig|398512.5.peg.4579"/>
<dbReference type="PANTHER" id="PTHR11527">
    <property type="entry name" value="HEAT-SHOCK PROTEIN 20 FAMILY MEMBER"/>
    <property type="match status" value="1"/>
</dbReference>
<evidence type="ECO:0000256" key="2">
    <source>
        <dbReference type="RuleBase" id="RU003616"/>
    </source>
</evidence>
<dbReference type="PROSITE" id="PS01031">
    <property type="entry name" value="SHSP"/>
    <property type="match status" value="1"/>
</dbReference>
<dbReference type="CDD" id="cd06471">
    <property type="entry name" value="ACD_LpsHSP_like"/>
    <property type="match status" value="1"/>
</dbReference>
<dbReference type="RefSeq" id="WP_010244757.1">
    <property type="nucleotide sequence ID" value="NZ_JQKC01000005.1"/>
</dbReference>
<protein>
    <submittedName>
        <fullName evidence="4">Heat shock protein Hsp20</fullName>
    </submittedName>
</protein>
<dbReference type="InterPro" id="IPR002068">
    <property type="entry name" value="A-crystallin/Hsp20_dom"/>
</dbReference>
<dbReference type="STRING" id="398512.Bccel_4371"/>
<feature type="domain" description="SHSP" evidence="3">
    <location>
        <begin position="40"/>
        <end position="151"/>
    </location>
</feature>
<name>A0A0L6JUJ3_9FIRM</name>
<dbReference type="eggNOG" id="COG0071">
    <property type="taxonomic scope" value="Bacteria"/>
</dbReference>
<dbReference type="InterPro" id="IPR031107">
    <property type="entry name" value="Small_HSP"/>
</dbReference>
<evidence type="ECO:0000256" key="1">
    <source>
        <dbReference type="PROSITE-ProRule" id="PRU00285"/>
    </source>
</evidence>
<comment type="similarity">
    <text evidence="1 2">Belongs to the small heat shock protein (HSP20) family.</text>
</comment>
<dbReference type="AlphaFoldDB" id="A0A0L6JUJ3"/>
<dbReference type="Gene3D" id="2.60.40.790">
    <property type="match status" value="1"/>
</dbReference>
<dbReference type="Proteomes" id="UP000036923">
    <property type="component" value="Unassembled WGS sequence"/>
</dbReference>
<keyword evidence="5" id="KW-1185">Reference proteome</keyword>
<dbReference type="EMBL" id="LGTC01000001">
    <property type="protein sequence ID" value="KNY29097.1"/>
    <property type="molecule type" value="Genomic_DNA"/>
</dbReference>
<gene>
    <name evidence="4" type="ORF">Bccel_4371</name>
</gene>
<dbReference type="InterPro" id="IPR008978">
    <property type="entry name" value="HSP20-like_chaperone"/>
</dbReference>
<proteinExistence type="inferred from homology"/>
<evidence type="ECO:0000259" key="3">
    <source>
        <dbReference type="PROSITE" id="PS01031"/>
    </source>
</evidence>
<organism evidence="4 5">
    <name type="scientific">Pseudobacteroides cellulosolvens ATCC 35603 = DSM 2933</name>
    <dbReference type="NCBI Taxonomy" id="398512"/>
    <lineage>
        <taxon>Bacteria</taxon>
        <taxon>Bacillati</taxon>
        <taxon>Bacillota</taxon>
        <taxon>Clostridia</taxon>
        <taxon>Eubacteriales</taxon>
        <taxon>Oscillospiraceae</taxon>
        <taxon>Pseudobacteroides</taxon>
    </lineage>
</organism>
<dbReference type="Pfam" id="PF00011">
    <property type="entry name" value="HSP20"/>
    <property type="match status" value="1"/>
</dbReference>
<comment type="caution">
    <text evidence="4">The sequence shown here is derived from an EMBL/GenBank/DDBJ whole genome shotgun (WGS) entry which is preliminary data.</text>
</comment>
<reference evidence="5" key="1">
    <citation type="submission" date="2015-07" db="EMBL/GenBank/DDBJ databases">
        <title>Near-Complete Genome Sequence of the Cellulolytic Bacterium Bacteroides (Pseudobacteroides) cellulosolvens ATCC 35603.</title>
        <authorList>
            <person name="Dassa B."/>
            <person name="Utturkar S.M."/>
            <person name="Klingeman D.M."/>
            <person name="Hurt R.A."/>
            <person name="Keller M."/>
            <person name="Xu J."/>
            <person name="Reddy Y.H.K."/>
            <person name="Borovok I."/>
            <person name="Grinberg I.R."/>
            <person name="Lamed R."/>
            <person name="Zhivin O."/>
            <person name="Bayer E.A."/>
            <person name="Brown S.D."/>
        </authorList>
    </citation>
    <scope>NUCLEOTIDE SEQUENCE [LARGE SCALE GENOMIC DNA]</scope>
    <source>
        <strain evidence="5">DSM 2933</strain>
    </source>
</reference>
<sequence length="151" mass="17414">MFGLVPFERKGRGVQRRNGDYFDIDSIFENFFNDAVLPSFYRNSSQMKVDIRETEREFILEAELAGFCKEDVHIDATEDRLTISVKGKEQKGEAENVYVRKERKALAMERSFAISNIATDKISAKMENGILTVTLPKVEQVQQKTRKIDIK</sequence>
<evidence type="ECO:0000313" key="5">
    <source>
        <dbReference type="Proteomes" id="UP000036923"/>
    </source>
</evidence>